<accession>A0A061DCU9</accession>
<sequence>MDNERSSRRAYWAKIAILALLAGALVGGVAYLIVHFTKSDSPMDSDTVSAFDNSDPGSEVVPMPLAEQPEGHERLRDKSDHPIQDADMLPVIEKADGPVPGRDQAPGKNGPQQPARAGFPRERRASNPQPDVPNVPDQDPYDHHMGIVETRIPIISEHVRGQTSVTTLEDVTKDLRLTNLHKGKRCIKFNPEQRPDNSKVRTIANGNIYSAFEPKAPDALFCTVVTNNGQTVVMVNSDVVKTYVVLEKTRYGNIISLFTLDSKSIPSVTQLVKPKGASSYCLNDNYWGLMRSIYELNG</sequence>
<feature type="compositionally biased region" description="Basic and acidic residues" evidence="1">
    <location>
        <begin position="69"/>
        <end position="84"/>
    </location>
</feature>
<evidence type="ECO:0000256" key="1">
    <source>
        <dbReference type="SAM" id="MobiDB-lite"/>
    </source>
</evidence>
<feature type="transmembrane region" description="Helical" evidence="2">
    <location>
        <begin position="12"/>
        <end position="34"/>
    </location>
</feature>
<dbReference type="AlphaFoldDB" id="A0A061DCU9"/>
<name>A0A061DCU9_BABBI</name>
<dbReference type="Proteomes" id="UP000033188">
    <property type="component" value="Chromosome 3"/>
</dbReference>
<evidence type="ECO:0000313" key="4">
    <source>
        <dbReference type="Proteomes" id="UP000033188"/>
    </source>
</evidence>
<keyword evidence="4" id="KW-1185">Reference proteome</keyword>
<feature type="compositionally biased region" description="Polar residues" evidence="1">
    <location>
        <begin position="42"/>
        <end position="56"/>
    </location>
</feature>
<evidence type="ECO:0000256" key="2">
    <source>
        <dbReference type="SAM" id="Phobius"/>
    </source>
</evidence>
<keyword evidence="2" id="KW-1133">Transmembrane helix</keyword>
<feature type="region of interest" description="Disordered" evidence="1">
    <location>
        <begin position="42"/>
        <end position="143"/>
    </location>
</feature>
<organism evidence="3 4">
    <name type="scientific">Babesia bigemina</name>
    <dbReference type="NCBI Taxonomy" id="5866"/>
    <lineage>
        <taxon>Eukaryota</taxon>
        <taxon>Sar</taxon>
        <taxon>Alveolata</taxon>
        <taxon>Apicomplexa</taxon>
        <taxon>Aconoidasida</taxon>
        <taxon>Piroplasmida</taxon>
        <taxon>Babesiidae</taxon>
        <taxon>Babesia</taxon>
    </lineage>
</organism>
<dbReference type="GeneID" id="24565440"/>
<keyword evidence="2" id="KW-0472">Membrane</keyword>
<dbReference type="KEGG" id="bbig:BBBOND_0308030"/>
<protein>
    <submittedName>
        <fullName evidence="3">Membrane protein, putative</fullName>
    </submittedName>
</protein>
<dbReference type="RefSeq" id="XP_012769085.1">
    <property type="nucleotide sequence ID" value="XM_012913631.1"/>
</dbReference>
<dbReference type="EMBL" id="LK391709">
    <property type="protein sequence ID" value="CDR96899.1"/>
    <property type="molecule type" value="Genomic_DNA"/>
</dbReference>
<evidence type="ECO:0000313" key="3">
    <source>
        <dbReference type="EMBL" id="CDR96899.1"/>
    </source>
</evidence>
<proteinExistence type="predicted"/>
<keyword evidence="2" id="KW-0812">Transmembrane</keyword>
<dbReference type="VEuPathDB" id="PiroplasmaDB:BBBOND_0308030"/>
<gene>
    <name evidence="3" type="ORF">BBBOND_0308030</name>
</gene>
<feature type="compositionally biased region" description="Low complexity" evidence="1">
    <location>
        <begin position="127"/>
        <end position="138"/>
    </location>
</feature>
<dbReference type="OrthoDB" id="10545723at2759"/>
<reference evidence="4" key="1">
    <citation type="journal article" date="2014" name="Nucleic Acids Res.">
        <title>The evolutionary dynamics of variant antigen genes in Babesia reveal a history of genomic innovation underlying host-parasite interaction.</title>
        <authorList>
            <person name="Jackson A.P."/>
            <person name="Otto T.D."/>
            <person name="Darby A."/>
            <person name="Ramaprasad A."/>
            <person name="Xia D."/>
            <person name="Echaide I.E."/>
            <person name="Farber M."/>
            <person name="Gahlot S."/>
            <person name="Gamble J."/>
            <person name="Gupta D."/>
            <person name="Gupta Y."/>
            <person name="Jackson L."/>
            <person name="Malandrin L."/>
            <person name="Malas T.B."/>
            <person name="Moussa E."/>
            <person name="Nair M."/>
            <person name="Reid A.J."/>
            <person name="Sanders M."/>
            <person name="Sharma J."/>
            <person name="Tracey A."/>
            <person name="Quail M.A."/>
            <person name="Weir W."/>
            <person name="Wastling J.M."/>
            <person name="Hall N."/>
            <person name="Willadsen P."/>
            <person name="Lingelbach K."/>
            <person name="Shiels B."/>
            <person name="Tait A."/>
            <person name="Berriman M."/>
            <person name="Allred D.R."/>
            <person name="Pain A."/>
        </authorList>
    </citation>
    <scope>NUCLEOTIDE SEQUENCE [LARGE SCALE GENOMIC DNA]</scope>
    <source>
        <strain evidence="4">Bond</strain>
    </source>
</reference>